<dbReference type="HOGENOM" id="CLU_2759240_0_0_1"/>
<name>C8ZHN1_YEAS8</name>
<evidence type="ECO:0000256" key="1">
    <source>
        <dbReference type="SAM" id="MobiDB-lite"/>
    </source>
</evidence>
<gene>
    <name evidence="2" type="ORF">EC1118_1O4_0870g</name>
</gene>
<dbReference type="Proteomes" id="UP000000286">
    <property type="component" value="Chromosome XV"/>
</dbReference>
<evidence type="ECO:0000313" key="2">
    <source>
        <dbReference type="EMBL" id="CAY86206.1"/>
    </source>
</evidence>
<evidence type="ECO:0000313" key="3">
    <source>
        <dbReference type="Proteomes" id="UP000000286"/>
    </source>
</evidence>
<sequence length="70" mass="8017">MRVSPSRSWSLYCSHYRQTRVSQVLAHSSSILMLQMHSGSFGNLNNDTSCRGRHHRNPNRHSYGFSNLAP</sequence>
<proteinExistence type="predicted"/>
<organism evidence="2 3">
    <name type="scientific">Saccharomyces cerevisiae (strain Lalvin EC1118 / Prise de mousse)</name>
    <name type="common">Baker's yeast</name>
    <dbReference type="NCBI Taxonomy" id="643680"/>
    <lineage>
        <taxon>Eukaryota</taxon>
        <taxon>Fungi</taxon>
        <taxon>Dikarya</taxon>
        <taxon>Ascomycota</taxon>
        <taxon>Saccharomycotina</taxon>
        <taxon>Saccharomycetes</taxon>
        <taxon>Saccharomycetales</taxon>
        <taxon>Saccharomycetaceae</taxon>
        <taxon>Saccharomyces</taxon>
    </lineage>
</organism>
<feature type="region of interest" description="Disordered" evidence="1">
    <location>
        <begin position="45"/>
        <end position="70"/>
    </location>
</feature>
<dbReference type="AlphaFoldDB" id="C8ZHN1"/>
<reference evidence="2 3" key="1">
    <citation type="journal article" date="2009" name="Proc. Natl. Acad. Sci. U.S.A.">
        <title>Eukaryote-to-eukaryote gene transfer events revealed by the genome sequence of the wine yeast Saccharomyces cerevisiae EC1118.</title>
        <authorList>
            <person name="Novo M."/>
            <person name="Bigey F."/>
            <person name="Beyne E."/>
            <person name="Galeote V."/>
            <person name="Gavory F."/>
            <person name="Mallet S."/>
            <person name="Cambot B."/>
            <person name="Legras J.L."/>
            <person name="Wincker P."/>
            <person name="Casaregola S."/>
            <person name="Dequin S."/>
        </authorList>
    </citation>
    <scope>NUCLEOTIDE SEQUENCE [LARGE SCALE GENOMIC DNA]</scope>
    <source>
        <strain evidence="3">Lalvin EC1118 / Prise de mousse</strain>
    </source>
</reference>
<accession>C8ZHN1</accession>
<protein>
    <submittedName>
        <fullName evidence="2">EC1118_1O4_0870p</fullName>
    </submittedName>
</protein>
<dbReference type="EMBL" id="FN394216">
    <property type="protein sequence ID" value="CAY86206.1"/>
    <property type="molecule type" value="Genomic_DNA"/>
</dbReference>